<dbReference type="AlphaFoldDB" id="A0A9P0Z1Z0"/>
<proteinExistence type="predicted"/>
<protein>
    <submittedName>
        <fullName evidence="2">Uncharacterized protein</fullName>
    </submittedName>
</protein>
<gene>
    <name evidence="2" type="ORF">CEURO_LOCUS9551</name>
</gene>
<keyword evidence="3" id="KW-1185">Reference proteome</keyword>
<feature type="compositionally biased region" description="Basic and acidic residues" evidence="1">
    <location>
        <begin position="126"/>
        <end position="136"/>
    </location>
</feature>
<dbReference type="OrthoDB" id="784699at2759"/>
<feature type="compositionally biased region" description="Polar residues" evidence="1">
    <location>
        <begin position="140"/>
        <end position="156"/>
    </location>
</feature>
<evidence type="ECO:0000256" key="1">
    <source>
        <dbReference type="SAM" id="MobiDB-lite"/>
    </source>
</evidence>
<reference evidence="2" key="1">
    <citation type="submission" date="2022-07" db="EMBL/GenBank/DDBJ databases">
        <authorList>
            <person name="Macas J."/>
            <person name="Novak P."/>
            <person name="Neumann P."/>
        </authorList>
    </citation>
    <scope>NUCLEOTIDE SEQUENCE</scope>
</reference>
<dbReference type="PANTHER" id="PTHR34356">
    <property type="entry name" value="ANTIGENIC HEAT-STABLE PROTEIN"/>
    <property type="match status" value="1"/>
</dbReference>
<name>A0A9P0Z1Z0_CUSEU</name>
<accession>A0A9P0Z1Z0</accession>
<dbReference type="PANTHER" id="PTHR34356:SF3">
    <property type="entry name" value="EXPRESSED PROTEIN"/>
    <property type="match status" value="1"/>
</dbReference>
<feature type="region of interest" description="Disordered" evidence="1">
    <location>
        <begin position="119"/>
        <end position="219"/>
    </location>
</feature>
<sequence>MENGGFNRGKINAEDVISKIKEDGDFDRLRLKVVRKVKDDEELRNNIMSAVRQSKALNHPSAKRLKPRQLSDAIYEEVGTKVMSEISDNIWKVIRSVDGMKNEIAETVQSVCKRLLNPNANQEGQKSSKENFEADAKGLGSNSSTCAVNGTLSDNVPNKPHDEKVRDESNLEAHCSGRPVGLNKENGASAPSPGFPEAVDTNHPADRIDEDPDVPPGFS</sequence>
<organism evidence="2 3">
    <name type="scientific">Cuscuta europaea</name>
    <name type="common">European dodder</name>
    <dbReference type="NCBI Taxonomy" id="41803"/>
    <lineage>
        <taxon>Eukaryota</taxon>
        <taxon>Viridiplantae</taxon>
        <taxon>Streptophyta</taxon>
        <taxon>Embryophyta</taxon>
        <taxon>Tracheophyta</taxon>
        <taxon>Spermatophyta</taxon>
        <taxon>Magnoliopsida</taxon>
        <taxon>eudicotyledons</taxon>
        <taxon>Gunneridae</taxon>
        <taxon>Pentapetalae</taxon>
        <taxon>asterids</taxon>
        <taxon>lamiids</taxon>
        <taxon>Solanales</taxon>
        <taxon>Convolvulaceae</taxon>
        <taxon>Cuscuteae</taxon>
        <taxon>Cuscuta</taxon>
        <taxon>Cuscuta subgen. Cuscuta</taxon>
    </lineage>
</organism>
<dbReference type="EMBL" id="CAMAPE010000019">
    <property type="protein sequence ID" value="CAH9086288.1"/>
    <property type="molecule type" value="Genomic_DNA"/>
</dbReference>
<evidence type="ECO:0000313" key="3">
    <source>
        <dbReference type="Proteomes" id="UP001152484"/>
    </source>
</evidence>
<dbReference type="Proteomes" id="UP001152484">
    <property type="component" value="Unassembled WGS sequence"/>
</dbReference>
<evidence type="ECO:0000313" key="2">
    <source>
        <dbReference type="EMBL" id="CAH9086288.1"/>
    </source>
</evidence>
<comment type="caution">
    <text evidence="2">The sequence shown here is derived from an EMBL/GenBank/DDBJ whole genome shotgun (WGS) entry which is preliminary data.</text>
</comment>
<feature type="compositionally biased region" description="Basic and acidic residues" evidence="1">
    <location>
        <begin position="159"/>
        <end position="171"/>
    </location>
</feature>